<comment type="caution">
    <text evidence="2">The sequence shown here is derived from an EMBL/GenBank/DDBJ whole genome shotgun (WGS) entry which is preliminary data.</text>
</comment>
<dbReference type="STRING" id="742766.HMPREF9455_02745"/>
<proteinExistence type="predicted"/>
<dbReference type="Pfam" id="PF19628">
    <property type="entry name" value="DUF6132"/>
    <property type="match status" value="1"/>
</dbReference>
<feature type="transmembrane region" description="Helical" evidence="1">
    <location>
        <begin position="44"/>
        <end position="63"/>
    </location>
</feature>
<name>F5J078_9BACT</name>
<dbReference type="AlphaFoldDB" id="F5J078"/>
<dbReference type="eggNOG" id="COG0607">
    <property type="taxonomic scope" value="Bacteria"/>
</dbReference>
<keyword evidence="1" id="KW-0472">Membrane</keyword>
<dbReference type="EMBL" id="ADLV01000032">
    <property type="protein sequence ID" value="EGK00956.1"/>
    <property type="molecule type" value="Genomic_DNA"/>
</dbReference>
<accession>F5J078</accession>
<protein>
    <submittedName>
        <fullName evidence="2">Uncharacterized protein</fullName>
    </submittedName>
</protein>
<organism evidence="2 3">
    <name type="scientific">Dysgonomonas gadei ATCC BAA-286</name>
    <dbReference type="NCBI Taxonomy" id="742766"/>
    <lineage>
        <taxon>Bacteria</taxon>
        <taxon>Pseudomonadati</taxon>
        <taxon>Bacteroidota</taxon>
        <taxon>Bacteroidia</taxon>
        <taxon>Bacteroidales</taxon>
        <taxon>Dysgonomonadaceae</taxon>
        <taxon>Dysgonomonas</taxon>
    </lineage>
</organism>
<reference evidence="2 3" key="1">
    <citation type="submission" date="2011-04" db="EMBL/GenBank/DDBJ databases">
        <title>The Genome Sequence of Dysgonomonas gadei ATCC BAA-286.</title>
        <authorList>
            <consortium name="The Broad Institute Genome Sequencing Platform"/>
            <person name="Earl A."/>
            <person name="Ward D."/>
            <person name="Feldgarden M."/>
            <person name="Gevers D."/>
            <person name="Pudlo N."/>
            <person name="Martens E."/>
            <person name="Allen-Vercoe E."/>
            <person name="Young S.K."/>
            <person name="Zeng Q."/>
            <person name="Gargeya S."/>
            <person name="Fitzgerald M."/>
            <person name="Haas B."/>
            <person name="Abouelleil A."/>
            <person name="Alvarado L."/>
            <person name="Arachchi H.M."/>
            <person name="Berlin A."/>
            <person name="Brown A."/>
            <person name="Chapman S.B."/>
            <person name="Chen Z."/>
            <person name="Dunbar C."/>
            <person name="Freedman E."/>
            <person name="Gearin G."/>
            <person name="Gellesch M."/>
            <person name="Goldberg J."/>
            <person name="Griggs A."/>
            <person name="Gujja S."/>
            <person name="Heiman D."/>
            <person name="Howarth C."/>
            <person name="Larson L."/>
            <person name="Lui A."/>
            <person name="MacDonald P.J.P."/>
            <person name="Mehta T."/>
            <person name="Montmayeur A."/>
            <person name="Murphy C."/>
            <person name="Neiman D."/>
            <person name="Pearson M."/>
            <person name="Priest M."/>
            <person name="Roberts A."/>
            <person name="Saif S."/>
            <person name="Shea T."/>
            <person name="Shenoy N."/>
            <person name="Sisk P."/>
            <person name="Stolte C."/>
            <person name="Sykes S."/>
            <person name="Yandava C."/>
            <person name="Wortman J."/>
            <person name="Nusbaum C."/>
            <person name="Birren B."/>
        </authorList>
    </citation>
    <scope>NUCLEOTIDE SEQUENCE [LARGE SCALE GENOMIC DNA]</scope>
    <source>
        <strain evidence="2 3">ATCC BAA-286</strain>
    </source>
</reference>
<evidence type="ECO:0000256" key="1">
    <source>
        <dbReference type="SAM" id="Phobius"/>
    </source>
</evidence>
<evidence type="ECO:0000313" key="2">
    <source>
        <dbReference type="EMBL" id="EGK00956.1"/>
    </source>
</evidence>
<dbReference type="Proteomes" id="UP000004913">
    <property type="component" value="Unassembled WGS sequence"/>
</dbReference>
<evidence type="ECO:0000313" key="3">
    <source>
        <dbReference type="Proteomes" id="UP000004913"/>
    </source>
</evidence>
<gene>
    <name evidence="2" type="ORF">HMPREF9455_02745</name>
</gene>
<dbReference type="RefSeq" id="WP_006800275.1">
    <property type="nucleotide sequence ID" value="NZ_GL891985.1"/>
</dbReference>
<sequence length="74" mass="8120">MDKLITILKRNWTYVAGAASGAVTGYLYWYFIGCSSGTCPITASPVNSMIWGAVMGSLLFSLFKKETKNEQDSE</sequence>
<feature type="transmembrane region" description="Helical" evidence="1">
    <location>
        <begin position="12"/>
        <end position="32"/>
    </location>
</feature>
<keyword evidence="1" id="KW-1133">Transmembrane helix</keyword>
<keyword evidence="3" id="KW-1185">Reference proteome</keyword>
<dbReference type="InterPro" id="IPR045764">
    <property type="entry name" value="DUF6132"/>
</dbReference>
<dbReference type="HOGENOM" id="CLU_197644_0_0_10"/>
<keyword evidence="1" id="KW-0812">Transmembrane</keyword>